<evidence type="ECO:0000313" key="4">
    <source>
        <dbReference type="Proteomes" id="UP001201549"/>
    </source>
</evidence>
<dbReference type="PROSITE" id="PS01091">
    <property type="entry name" value="TATD_3"/>
    <property type="match status" value="1"/>
</dbReference>
<dbReference type="EMBL" id="JAKOGG010000001">
    <property type="protein sequence ID" value="MCS4554909.1"/>
    <property type="molecule type" value="Genomic_DNA"/>
</dbReference>
<reference evidence="3 4" key="1">
    <citation type="submission" date="2022-02" db="EMBL/GenBank/DDBJ databases">
        <authorList>
            <person name="Zhuang L."/>
        </authorList>
    </citation>
    <scope>NUCLEOTIDE SEQUENCE [LARGE SCALE GENOMIC DNA]</scope>
    <source>
        <strain evidence="3 4">C32</strain>
    </source>
</reference>
<dbReference type="RefSeq" id="WP_238894704.1">
    <property type="nucleotide sequence ID" value="NZ_JAKOGG010000001.1"/>
</dbReference>
<reference evidence="4" key="2">
    <citation type="submission" date="2023-07" db="EMBL/GenBank/DDBJ databases">
        <title>Shewanella mangrovi sp. nov., an acetaldehyde- degrading bacterium isolated from mangrove sediment.</title>
        <authorList>
            <person name="Liu Y."/>
        </authorList>
    </citation>
    <scope>NUCLEOTIDE SEQUENCE [LARGE SCALE GENOMIC DNA]</scope>
    <source>
        <strain evidence="4">C32</strain>
    </source>
</reference>
<keyword evidence="4" id="KW-1185">Reference proteome</keyword>
<dbReference type="GO" id="GO:0016787">
    <property type="term" value="F:hydrolase activity"/>
    <property type="evidence" value="ECO:0007669"/>
    <property type="project" value="UniProtKB-KW"/>
</dbReference>
<dbReference type="InterPro" id="IPR032466">
    <property type="entry name" value="Metal_Hydrolase"/>
</dbReference>
<sequence>MLDSHAHLDFAVFDHDRDALLAQMRQHGISGCILPGVSPAQWPMLRAIANQYHLPFALGIHPWYLPESLDYAITALEQALEQAQHADGAKLVAIGECGLDKLRAKRMAEQGEPQHWTYQLTLFERQLQLAERYQLPLIIHAVQCHGIMLEQLAKYDLPRGGVIHGFSGSVAIAQQYWHSGWRLGIGGLLLNPQAKKLRAVVEQLPLAALLVETDAPDMTPVTSDEPRNTPLTILAVVAEIARLRKLSVVQVTEQLSKNAVQLFDY</sequence>
<dbReference type="CDD" id="cd01310">
    <property type="entry name" value="TatD_DNAse"/>
    <property type="match status" value="1"/>
</dbReference>
<comment type="caution">
    <text evidence="3">The sequence shown here is derived from an EMBL/GenBank/DDBJ whole genome shotgun (WGS) entry which is preliminary data.</text>
</comment>
<dbReference type="SUPFAM" id="SSF51556">
    <property type="entry name" value="Metallo-dependent hydrolases"/>
    <property type="match status" value="1"/>
</dbReference>
<dbReference type="PANTHER" id="PTHR46124:SF3">
    <property type="entry name" value="HYDROLASE"/>
    <property type="match status" value="1"/>
</dbReference>
<dbReference type="PIRSF" id="PIRSF005902">
    <property type="entry name" value="DNase_TatD"/>
    <property type="match status" value="1"/>
</dbReference>
<accession>A0ABT2FF66</accession>
<evidence type="ECO:0000256" key="1">
    <source>
        <dbReference type="ARBA" id="ARBA00009275"/>
    </source>
</evidence>
<keyword evidence="2 3" id="KW-0378">Hydrolase</keyword>
<evidence type="ECO:0000313" key="3">
    <source>
        <dbReference type="EMBL" id="MCS4554909.1"/>
    </source>
</evidence>
<dbReference type="Proteomes" id="UP001201549">
    <property type="component" value="Unassembled WGS sequence"/>
</dbReference>
<name>A0ABT2FF66_9GAMM</name>
<dbReference type="InterPro" id="IPR001130">
    <property type="entry name" value="TatD-like"/>
</dbReference>
<proteinExistence type="inferred from homology"/>
<dbReference type="PROSITE" id="PS01137">
    <property type="entry name" value="TATD_1"/>
    <property type="match status" value="1"/>
</dbReference>
<protein>
    <submittedName>
        <fullName evidence="3">TatD family hydrolase</fullName>
    </submittedName>
</protein>
<dbReference type="Pfam" id="PF01026">
    <property type="entry name" value="TatD_DNase"/>
    <property type="match status" value="1"/>
</dbReference>
<organism evidence="3 4">
    <name type="scientific">Shewanella electrica</name>
    <dbReference type="NCBI Taxonomy" id="515560"/>
    <lineage>
        <taxon>Bacteria</taxon>
        <taxon>Pseudomonadati</taxon>
        <taxon>Pseudomonadota</taxon>
        <taxon>Gammaproteobacteria</taxon>
        <taxon>Alteromonadales</taxon>
        <taxon>Shewanellaceae</taxon>
        <taxon>Shewanella</taxon>
    </lineage>
</organism>
<dbReference type="Gene3D" id="3.20.20.140">
    <property type="entry name" value="Metal-dependent hydrolases"/>
    <property type="match status" value="1"/>
</dbReference>
<dbReference type="PANTHER" id="PTHR46124">
    <property type="entry name" value="D-AMINOACYL-TRNA DEACYLASE"/>
    <property type="match status" value="1"/>
</dbReference>
<gene>
    <name evidence="3" type="ORF">L9G74_00475</name>
</gene>
<dbReference type="InterPro" id="IPR018228">
    <property type="entry name" value="DNase_TatD-rel_CS"/>
</dbReference>
<evidence type="ECO:0000256" key="2">
    <source>
        <dbReference type="ARBA" id="ARBA00022801"/>
    </source>
</evidence>
<comment type="similarity">
    <text evidence="1">Belongs to the metallo-dependent hydrolases superfamily. TatD-type hydrolase family.</text>
</comment>